<evidence type="ECO:0000313" key="3">
    <source>
        <dbReference type="Proteomes" id="UP001236014"/>
    </source>
</evidence>
<keyword evidence="3" id="KW-1185">Reference proteome</keyword>
<protein>
    <submittedName>
        <fullName evidence="2">Uncharacterized protein</fullName>
    </submittedName>
</protein>
<feature type="compositionally biased region" description="Low complexity" evidence="1">
    <location>
        <begin position="16"/>
        <end position="29"/>
    </location>
</feature>
<dbReference type="KEGG" id="acab:QRX50_24550"/>
<sequence length="94" mass="9605">MAEDLIARPQGRDFEPTATTVPATSTPSAIGAVNPTFHAPTRTTSSQFPTPAAATSTNTSSGPGPPGSGRVEQLDLTSNLTHSSGTHQLFSLSL</sequence>
<feature type="compositionally biased region" description="Low complexity" evidence="1">
    <location>
        <begin position="49"/>
        <end position="62"/>
    </location>
</feature>
<gene>
    <name evidence="2" type="ORF">QRX50_24550</name>
</gene>
<proteinExistence type="predicted"/>
<feature type="region of interest" description="Disordered" evidence="1">
    <location>
        <begin position="1"/>
        <end position="73"/>
    </location>
</feature>
<dbReference type="AlphaFoldDB" id="A0A9Y2IR15"/>
<name>A0A9Y2IR15_9PSEU</name>
<dbReference type="Proteomes" id="UP001236014">
    <property type="component" value="Chromosome"/>
</dbReference>
<accession>A0A9Y2IR15</accession>
<evidence type="ECO:0000313" key="2">
    <source>
        <dbReference type="EMBL" id="WIX83700.1"/>
    </source>
</evidence>
<evidence type="ECO:0000256" key="1">
    <source>
        <dbReference type="SAM" id="MobiDB-lite"/>
    </source>
</evidence>
<organism evidence="2 3">
    <name type="scientific">Amycolatopsis carbonis</name>
    <dbReference type="NCBI Taxonomy" id="715471"/>
    <lineage>
        <taxon>Bacteria</taxon>
        <taxon>Bacillati</taxon>
        <taxon>Actinomycetota</taxon>
        <taxon>Actinomycetes</taxon>
        <taxon>Pseudonocardiales</taxon>
        <taxon>Pseudonocardiaceae</taxon>
        <taxon>Amycolatopsis</taxon>
    </lineage>
</organism>
<dbReference type="EMBL" id="CP127294">
    <property type="protein sequence ID" value="WIX83700.1"/>
    <property type="molecule type" value="Genomic_DNA"/>
</dbReference>
<reference evidence="2 3" key="1">
    <citation type="submission" date="2023-06" db="EMBL/GenBank/DDBJ databases">
        <authorList>
            <person name="Oyuntsetseg B."/>
            <person name="Kim S.B."/>
        </authorList>
    </citation>
    <scope>NUCLEOTIDE SEQUENCE [LARGE SCALE GENOMIC DNA]</scope>
    <source>
        <strain evidence="2 3">2-15</strain>
    </source>
</reference>